<dbReference type="InterPro" id="IPR016181">
    <property type="entry name" value="Acyl_CoA_acyltransferase"/>
</dbReference>
<sequence>MDSITFRVPRPEDKESMAKFLLDVFRVVEPVSVGIGLCRDCFGQFILSEDLNLINNVIESKLSLIAEVNGEIVGGRLVSISERPKEGDKPLDLKINPCKNCINKGEVFNRFIKMLMKMKTMTWQCLPPNVNKLVHREISAVEMNYQRKGIGKLLSTINLSDGYLKSIGFDGIISETSSIANQQLLRVMGFKPLAEEKYADYGIRPSDGCTSLILNFKKL</sequence>
<protein>
    <submittedName>
        <fullName evidence="2">N-acetyltransferase domain-containing protein</fullName>
    </submittedName>
</protein>
<dbReference type="WBParaSite" id="PTRK_0000206400.1">
    <property type="protein sequence ID" value="PTRK_0000206400.1"/>
    <property type="gene ID" value="PTRK_0000206400"/>
</dbReference>
<evidence type="ECO:0000313" key="1">
    <source>
        <dbReference type="Proteomes" id="UP000038045"/>
    </source>
</evidence>
<name>A0A0N4Z4Z9_PARTI</name>
<dbReference type="Gene3D" id="3.40.630.30">
    <property type="match status" value="1"/>
</dbReference>
<keyword evidence="1" id="KW-1185">Reference proteome</keyword>
<dbReference type="AlphaFoldDB" id="A0A0N4Z4Z9"/>
<reference evidence="2" key="1">
    <citation type="submission" date="2017-02" db="UniProtKB">
        <authorList>
            <consortium name="WormBaseParasite"/>
        </authorList>
    </citation>
    <scope>IDENTIFICATION</scope>
</reference>
<evidence type="ECO:0000313" key="2">
    <source>
        <dbReference type="WBParaSite" id="PTRK_0000206400.1"/>
    </source>
</evidence>
<accession>A0A0N4Z4Z9</accession>
<dbReference type="GO" id="GO:0008080">
    <property type="term" value="F:N-acetyltransferase activity"/>
    <property type="evidence" value="ECO:0007669"/>
    <property type="project" value="TreeGrafter"/>
</dbReference>
<dbReference type="SUPFAM" id="SSF55729">
    <property type="entry name" value="Acyl-CoA N-acyltransferases (Nat)"/>
    <property type="match status" value="1"/>
</dbReference>
<proteinExistence type="predicted"/>
<organism evidence="1 2">
    <name type="scientific">Parastrongyloides trichosuri</name>
    <name type="common">Possum-specific nematode worm</name>
    <dbReference type="NCBI Taxonomy" id="131310"/>
    <lineage>
        <taxon>Eukaryota</taxon>
        <taxon>Metazoa</taxon>
        <taxon>Ecdysozoa</taxon>
        <taxon>Nematoda</taxon>
        <taxon>Chromadorea</taxon>
        <taxon>Rhabditida</taxon>
        <taxon>Tylenchina</taxon>
        <taxon>Panagrolaimomorpha</taxon>
        <taxon>Strongyloidoidea</taxon>
        <taxon>Strongyloididae</taxon>
        <taxon>Parastrongyloides</taxon>
    </lineage>
</organism>
<dbReference type="PANTHER" id="PTHR20905">
    <property type="entry name" value="N-ACETYLTRANSFERASE-RELATED"/>
    <property type="match status" value="1"/>
</dbReference>
<dbReference type="PANTHER" id="PTHR20905:SF30">
    <property type="entry name" value="N-ACETYLTRANSFERASE DOMAIN-CONTAINING PROTEIN"/>
    <property type="match status" value="1"/>
</dbReference>
<dbReference type="STRING" id="131310.A0A0N4Z4Z9"/>
<dbReference type="Proteomes" id="UP000038045">
    <property type="component" value="Unplaced"/>
</dbReference>